<accession>A0A2A5T070</accession>
<gene>
    <name evidence="1" type="ORF">BTN49_2816</name>
</gene>
<sequence>MKVYALKIIVDMTFYFSTDSGVNSVKCSGNLPKGTTLS</sequence>
<dbReference type="Proteomes" id="UP000219020">
    <property type="component" value="Unassembled WGS sequence"/>
</dbReference>
<organism evidence="1 2">
    <name type="scientific">Candidatus Enterovibrio escicola</name>
    <dbReference type="NCBI Taxonomy" id="1927127"/>
    <lineage>
        <taxon>Bacteria</taxon>
        <taxon>Pseudomonadati</taxon>
        <taxon>Pseudomonadota</taxon>
        <taxon>Gammaproteobacteria</taxon>
        <taxon>Vibrionales</taxon>
        <taxon>Vibrionaceae</taxon>
        <taxon>Enterovibrio</taxon>
    </lineage>
</organism>
<protein>
    <submittedName>
        <fullName evidence="1">Uncharacterized protein</fullName>
    </submittedName>
</protein>
<dbReference type="AlphaFoldDB" id="A0A2A5T070"/>
<dbReference type="EMBL" id="NBYY01000033">
    <property type="protein sequence ID" value="PCS21567.1"/>
    <property type="molecule type" value="Genomic_DNA"/>
</dbReference>
<name>A0A2A5T070_9GAMM</name>
<reference evidence="2" key="1">
    <citation type="submission" date="2017-04" db="EMBL/GenBank/DDBJ databases">
        <title>Genome evolution of the luminous symbionts of deep sea anglerfish.</title>
        <authorList>
            <person name="Hendry T.A."/>
        </authorList>
    </citation>
    <scope>NUCLEOTIDE SEQUENCE [LARGE SCALE GENOMIC DNA]</scope>
</reference>
<comment type="caution">
    <text evidence="1">The sequence shown here is derived from an EMBL/GenBank/DDBJ whole genome shotgun (WGS) entry which is preliminary data.</text>
</comment>
<evidence type="ECO:0000313" key="1">
    <source>
        <dbReference type="EMBL" id="PCS21567.1"/>
    </source>
</evidence>
<evidence type="ECO:0000313" key="2">
    <source>
        <dbReference type="Proteomes" id="UP000219020"/>
    </source>
</evidence>
<proteinExistence type="predicted"/>
<keyword evidence="2" id="KW-1185">Reference proteome</keyword>